<reference evidence="2 3" key="1">
    <citation type="submission" date="2013-05" db="EMBL/GenBank/DDBJ databases">
        <title>The Genome Sequence of Actinomyces europaeus ACS-120-V-COL10B.</title>
        <authorList>
            <consortium name="The Broad Institute Genomics Platform"/>
            <person name="Earl A."/>
            <person name="Ward D."/>
            <person name="Feldgarden M."/>
            <person name="Gevers D."/>
            <person name="Saerens B."/>
            <person name="Vaneechoutte M."/>
            <person name="Walker B."/>
            <person name="Young S."/>
            <person name="Zeng Q."/>
            <person name="Gargeya S."/>
            <person name="Fitzgerald M."/>
            <person name="Haas B."/>
            <person name="Abouelleil A."/>
            <person name="Allen A.W."/>
            <person name="Alvarado L."/>
            <person name="Arachchi H.M."/>
            <person name="Berlin A.M."/>
            <person name="Chapman S.B."/>
            <person name="Gainer-Dewar J."/>
            <person name="Goldberg J."/>
            <person name="Griggs A."/>
            <person name="Gujja S."/>
            <person name="Hansen M."/>
            <person name="Howarth C."/>
            <person name="Imamovic A."/>
            <person name="Ireland A."/>
            <person name="Larimer J."/>
            <person name="McCowan C."/>
            <person name="Murphy C."/>
            <person name="Pearson M."/>
            <person name="Poon T.W."/>
            <person name="Priest M."/>
            <person name="Roberts A."/>
            <person name="Saif S."/>
            <person name="Shea T."/>
            <person name="Sisk P."/>
            <person name="Sykes S."/>
            <person name="Wortman J."/>
            <person name="Nusbaum C."/>
            <person name="Birren B."/>
        </authorList>
    </citation>
    <scope>NUCLEOTIDE SEQUENCE [LARGE SCALE GENOMIC DNA]</scope>
    <source>
        <strain evidence="2 3">ACS-120-V-Col10b</strain>
    </source>
</reference>
<accession>A0A9W5RCN7</accession>
<keyword evidence="3" id="KW-1185">Reference proteome</keyword>
<gene>
    <name evidence="2" type="ORF">HMPREF9238_01665</name>
</gene>
<protein>
    <submittedName>
        <fullName evidence="2">Uncharacterized protein</fullName>
    </submittedName>
</protein>
<organism evidence="2 3">
    <name type="scientific">Gleimia europaea ACS-120-V-Col10b</name>
    <dbReference type="NCBI Taxonomy" id="883069"/>
    <lineage>
        <taxon>Bacteria</taxon>
        <taxon>Bacillati</taxon>
        <taxon>Actinomycetota</taxon>
        <taxon>Actinomycetes</taxon>
        <taxon>Actinomycetales</taxon>
        <taxon>Actinomycetaceae</taxon>
        <taxon>Gleimia</taxon>
    </lineage>
</organism>
<feature type="transmembrane region" description="Helical" evidence="1">
    <location>
        <begin position="6"/>
        <end position="28"/>
    </location>
</feature>
<evidence type="ECO:0000313" key="2">
    <source>
        <dbReference type="EMBL" id="EPD29349.1"/>
    </source>
</evidence>
<comment type="caution">
    <text evidence="2">The sequence shown here is derived from an EMBL/GenBank/DDBJ whole genome shotgun (WGS) entry which is preliminary data.</text>
</comment>
<dbReference type="AlphaFoldDB" id="A0A9W5RCN7"/>
<keyword evidence="1" id="KW-1133">Transmembrane helix</keyword>
<proteinExistence type="predicted"/>
<dbReference type="OrthoDB" id="3267700at2"/>
<dbReference type="EMBL" id="AGWN01000005">
    <property type="protein sequence ID" value="EPD29349.1"/>
    <property type="molecule type" value="Genomic_DNA"/>
</dbReference>
<evidence type="ECO:0000256" key="1">
    <source>
        <dbReference type="SAM" id="Phobius"/>
    </source>
</evidence>
<sequence length="99" mass="11161">MLQPAFFIFITLTVILALAVGVLVVLLVTRRSVSDWQIHLEKTKSEWKQADMEGSKPDPVTPRVSSLETVIRKEGREGSAYLRAEELPRLEQRPGISDD</sequence>
<keyword evidence="1" id="KW-0812">Transmembrane</keyword>
<keyword evidence="1" id="KW-0472">Membrane</keyword>
<evidence type="ECO:0000313" key="3">
    <source>
        <dbReference type="Proteomes" id="UP000014387"/>
    </source>
</evidence>
<dbReference type="Proteomes" id="UP000014387">
    <property type="component" value="Unassembled WGS sequence"/>
</dbReference>
<dbReference type="RefSeq" id="WP_016444982.1">
    <property type="nucleotide sequence ID" value="NZ_KE150268.1"/>
</dbReference>
<name>A0A9W5RCN7_9ACTO</name>